<evidence type="ECO:0000256" key="1">
    <source>
        <dbReference type="SAM" id="Phobius"/>
    </source>
</evidence>
<organism evidence="2">
    <name type="scientific">Solanum chacoense</name>
    <name type="common">Chaco potato</name>
    <dbReference type="NCBI Taxonomy" id="4108"/>
    <lineage>
        <taxon>Eukaryota</taxon>
        <taxon>Viridiplantae</taxon>
        <taxon>Streptophyta</taxon>
        <taxon>Embryophyta</taxon>
        <taxon>Tracheophyta</taxon>
        <taxon>Spermatophyta</taxon>
        <taxon>Magnoliopsida</taxon>
        <taxon>eudicotyledons</taxon>
        <taxon>Gunneridae</taxon>
        <taxon>Pentapetalae</taxon>
        <taxon>asterids</taxon>
        <taxon>lamiids</taxon>
        <taxon>Solanales</taxon>
        <taxon>Solanaceae</taxon>
        <taxon>Solanoideae</taxon>
        <taxon>Solaneae</taxon>
        <taxon>Solanum</taxon>
    </lineage>
</organism>
<keyword evidence="1" id="KW-0812">Transmembrane</keyword>
<protein>
    <submittedName>
        <fullName evidence="2">Putative ovule protein</fullName>
    </submittedName>
</protein>
<evidence type="ECO:0000313" key="2">
    <source>
        <dbReference type="EMBL" id="JAP06612.1"/>
    </source>
</evidence>
<proteinExistence type="predicted"/>
<accession>A0A0V0GEJ1</accession>
<sequence>MAAPLQTTISRKSLLFILSSGSVVGTTECPVCCSDFMIAVCFVVLFRDFLAFFVIVPSFKRPCNVLCSVVFAAT</sequence>
<reference evidence="2" key="1">
    <citation type="submission" date="2015-12" db="EMBL/GenBank/DDBJ databases">
        <title>Gene expression during late stages of embryo sac development: a critical building block for successful pollen-pistil interactions.</title>
        <authorList>
            <person name="Liu Y."/>
            <person name="Joly V."/>
            <person name="Sabar M."/>
            <person name="Matton D.P."/>
        </authorList>
    </citation>
    <scope>NUCLEOTIDE SEQUENCE</scope>
</reference>
<dbReference type="AlphaFoldDB" id="A0A0V0GEJ1"/>
<feature type="transmembrane region" description="Helical" evidence="1">
    <location>
        <begin position="36"/>
        <end position="56"/>
    </location>
</feature>
<name>A0A0V0GEJ1_SOLCH</name>
<keyword evidence="1" id="KW-0472">Membrane</keyword>
<keyword evidence="1" id="KW-1133">Transmembrane helix</keyword>
<dbReference type="EMBL" id="GEDG01040773">
    <property type="protein sequence ID" value="JAP06612.1"/>
    <property type="molecule type" value="Transcribed_RNA"/>
</dbReference>